<dbReference type="GO" id="GO:0051537">
    <property type="term" value="F:2 iron, 2 sulfur cluster binding"/>
    <property type="evidence" value="ECO:0007669"/>
    <property type="project" value="InterPro"/>
</dbReference>
<dbReference type="EMBL" id="VFFF01000001">
    <property type="protein sequence ID" value="TNY32647.1"/>
    <property type="molecule type" value="Genomic_DNA"/>
</dbReference>
<dbReference type="Pfam" id="PF11575">
    <property type="entry name" value="FhuF_C"/>
    <property type="match status" value="1"/>
</dbReference>
<gene>
    <name evidence="2" type="ORF">FHY64_05030</name>
</gene>
<reference evidence="2 3" key="1">
    <citation type="submission" date="2019-06" db="EMBL/GenBank/DDBJ databases">
        <title>Genome of new Rhodobacteraceae sp. SM1903.</title>
        <authorList>
            <person name="Ren X."/>
        </authorList>
    </citation>
    <scope>NUCLEOTIDE SEQUENCE [LARGE SCALE GENOMIC DNA]</scope>
    <source>
        <strain evidence="2 3">SM1903</strain>
    </source>
</reference>
<dbReference type="RefSeq" id="WP_140193327.1">
    <property type="nucleotide sequence ID" value="NZ_CP065915.1"/>
</dbReference>
<feature type="domain" description="Ferric siderophore reductase C-terminal" evidence="1">
    <location>
        <begin position="245"/>
        <end position="265"/>
    </location>
</feature>
<sequence length="287" mass="31506">MNIATGRHWPTPDQPNLQDWRALADALKRLPADPTGFSSRVSFEAPETDSLWLARPDESRLEAWLDRQKQDAAGADDKLAAAYLMGRIGWAISTVFCPLGLSDELPPLAAEAVTLVPREEAWSYEGESGSAVIYDLSLRRTPLRCPTSGPAASIAQLHVSLLSPIVAAISARTRLAPAALWRIVGDGMAAALLEAGMRHGVREAAMQIALDILRDRSGPLYSRQTGFEEVTLPDRPDCAEWVRLRGGCCRFYTSDGGEYCTTCVLRDDDSRRMRLIADLRSRQKGNV</sequence>
<organism evidence="2 3">
    <name type="scientific">Pelagovum pacificum</name>
    <dbReference type="NCBI Taxonomy" id="2588711"/>
    <lineage>
        <taxon>Bacteria</taxon>
        <taxon>Pseudomonadati</taxon>
        <taxon>Pseudomonadota</taxon>
        <taxon>Alphaproteobacteria</taxon>
        <taxon>Rhodobacterales</taxon>
        <taxon>Paracoccaceae</taxon>
        <taxon>Pelagovum</taxon>
    </lineage>
</organism>
<dbReference type="AlphaFoldDB" id="A0A5C5GF09"/>
<keyword evidence="3" id="KW-1185">Reference proteome</keyword>
<dbReference type="OrthoDB" id="6195577at2"/>
<accession>A0A5C5GF09</accession>
<proteinExistence type="predicted"/>
<evidence type="ECO:0000313" key="2">
    <source>
        <dbReference type="EMBL" id="TNY32647.1"/>
    </source>
</evidence>
<name>A0A5C5GF09_9RHOB</name>
<protein>
    <recommendedName>
        <fullName evidence="1">Ferric siderophore reductase C-terminal domain-containing protein</fullName>
    </recommendedName>
</protein>
<comment type="caution">
    <text evidence="2">The sequence shown here is derived from an EMBL/GenBank/DDBJ whole genome shotgun (WGS) entry which is preliminary data.</text>
</comment>
<dbReference type="Proteomes" id="UP000314011">
    <property type="component" value="Unassembled WGS sequence"/>
</dbReference>
<dbReference type="InterPro" id="IPR024726">
    <property type="entry name" value="FhuF_C"/>
</dbReference>
<evidence type="ECO:0000313" key="3">
    <source>
        <dbReference type="Proteomes" id="UP000314011"/>
    </source>
</evidence>
<evidence type="ECO:0000259" key="1">
    <source>
        <dbReference type="Pfam" id="PF11575"/>
    </source>
</evidence>